<evidence type="ECO:0000313" key="2">
    <source>
        <dbReference type="EMBL" id="SIS42839.1"/>
    </source>
</evidence>
<protein>
    <submittedName>
        <fullName evidence="2">Uncharacterized protein</fullName>
    </submittedName>
</protein>
<gene>
    <name evidence="2" type="ORF">SAMN05421766_101897</name>
</gene>
<sequence length="47" mass="5243">MKNLMEKVSEQLAKVGRVRSIHEFSANGTTSDHFNMGASRTEQHPQG</sequence>
<evidence type="ECO:0000313" key="3">
    <source>
        <dbReference type="Proteomes" id="UP000185728"/>
    </source>
</evidence>
<name>A0ABY1KNB8_9FLAO</name>
<dbReference type="EMBL" id="FTOB01000001">
    <property type="protein sequence ID" value="SIS42839.1"/>
    <property type="molecule type" value="Genomic_DNA"/>
</dbReference>
<dbReference type="Proteomes" id="UP000185728">
    <property type="component" value="Unassembled WGS sequence"/>
</dbReference>
<proteinExistence type="predicted"/>
<keyword evidence="3" id="KW-1185">Reference proteome</keyword>
<feature type="region of interest" description="Disordered" evidence="1">
    <location>
        <begin position="26"/>
        <end position="47"/>
    </location>
</feature>
<reference evidence="2 3" key="1">
    <citation type="submission" date="2017-01" db="EMBL/GenBank/DDBJ databases">
        <authorList>
            <person name="Varghese N."/>
            <person name="Submissions S."/>
        </authorList>
    </citation>
    <scope>NUCLEOTIDE SEQUENCE [LARGE SCALE GENOMIC DNA]</scope>
    <source>
        <strain evidence="2 3">DSM 2061</strain>
    </source>
</reference>
<accession>A0ABY1KNB8</accession>
<organism evidence="2 3">
    <name type="scientific">Zobellia uliginosa</name>
    <dbReference type="NCBI Taxonomy" id="143224"/>
    <lineage>
        <taxon>Bacteria</taxon>
        <taxon>Pseudomonadati</taxon>
        <taxon>Bacteroidota</taxon>
        <taxon>Flavobacteriia</taxon>
        <taxon>Flavobacteriales</taxon>
        <taxon>Flavobacteriaceae</taxon>
        <taxon>Zobellia</taxon>
    </lineage>
</organism>
<dbReference type="RefSeq" id="WP_175609844.1">
    <property type="nucleotide sequence ID" value="NZ_FTOB01000001.1"/>
</dbReference>
<evidence type="ECO:0000256" key="1">
    <source>
        <dbReference type="SAM" id="MobiDB-lite"/>
    </source>
</evidence>
<comment type="caution">
    <text evidence="2">The sequence shown here is derived from an EMBL/GenBank/DDBJ whole genome shotgun (WGS) entry which is preliminary data.</text>
</comment>